<gene>
    <name evidence="1" type="ORF">DEO72_LG3g706</name>
</gene>
<protein>
    <submittedName>
        <fullName evidence="1">Uncharacterized protein</fullName>
    </submittedName>
</protein>
<dbReference type="Proteomes" id="UP000501690">
    <property type="component" value="Linkage Group LG3"/>
</dbReference>
<accession>A0A4D6LCW3</accession>
<proteinExistence type="predicted"/>
<dbReference type="AlphaFoldDB" id="A0A4D6LCW3"/>
<name>A0A4D6LCW3_VIGUN</name>
<keyword evidence="2" id="KW-1185">Reference proteome</keyword>
<dbReference type="EMBL" id="CP039347">
    <property type="protein sequence ID" value="QCD86185.1"/>
    <property type="molecule type" value="Genomic_DNA"/>
</dbReference>
<evidence type="ECO:0000313" key="1">
    <source>
        <dbReference type="EMBL" id="QCD86185.1"/>
    </source>
</evidence>
<organism evidence="1 2">
    <name type="scientific">Vigna unguiculata</name>
    <name type="common">Cowpea</name>
    <dbReference type="NCBI Taxonomy" id="3917"/>
    <lineage>
        <taxon>Eukaryota</taxon>
        <taxon>Viridiplantae</taxon>
        <taxon>Streptophyta</taxon>
        <taxon>Embryophyta</taxon>
        <taxon>Tracheophyta</taxon>
        <taxon>Spermatophyta</taxon>
        <taxon>Magnoliopsida</taxon>
        <taxon>eudicotyledons</taxon>
        <taxon>Gunneridae</taxon>
        <taxon>Pentapetalae</taxon>
        <taxon>rosids</taxon>
        <taxon>fabids</taxon>
        <taxon>Fabales</taxon>
        <taxon>Fabaceae</taxon>
        <taxon>Papilionoideae</taxon>
        <taxon>50 kb inversion clade</taxon>
        <taxon>NPAAA clade</taxon>
        <taxon>indigoferoid/millettioid clade</taxon>
        <taxon>Phaseoleae</taxon>
        <taxon>Vigna</taxon>
    </lineage>
</organism>
<reference evidence="1 2" key="1">
    <citation type="submission" date="2019-04" db="EMBL/GenBank/DDBJ databases">
        <title>An improved genome assembly and genetic linkage map for asparagus bean, Vigna unguiculata ssp. sesquipedialis.</title>
        <authorList>
            <person name="Xia Q."/>
            <person name="Zhang R."/>
            <person name="Dong Y."/>
        </authorList>
    </citation>
    <scope>NUCLEOTIDE SEQUENCE [LARGE SCALE GENOMIC DNA]</scope>
    <source>
        <tissue evidence="1">Leaf</tissue>
    </source>
</reference>
<sequence length="183" mass="21280">MVIDLSYRGPLQRYWSSIFHIEALCKSNGHRSFISRPSTKVLVIDLSYRGTLQRPSTKVLVINLSYRGPLQRPSAKQWSSIFHIKTLFDGMVIDFHMLSYRGALQKQWSSIFHIKAVSDGMVIDFLNVYIDVVAFILIFPEPPPLFPVWDRHWSFLVATLVFELVTNSSRIRRPWSCIFLISF</sequence>
<evidence type="ECO:0000313" key="2">
    <source>
        <dbReference type="Proteomes" id="UP000501690"/>
    </source>
</evidence>